<sequence>MNNLIIPDRSIGEQHCQLQRVNGQWSVTREPGQMSVYVQGTEEVKEGQCMPLFDGQVIQVGECCCFTYQIIFYFWGNRYPEVAIFKIDSIRWQKHIFVSSSLNMERELTRRILKIQQEIRELRAEAMDGLGEIASLRTSVQYPSRWLRNLHLREQYCVDAENRNFRLRREVRRCLDEGCRRLDTYMRGLAEYYGVNLRVYLMQFPRFGDEDSENEEDPEDDEL</sequence>
<dbReference type="Proteomes" id="UP001239111">
    <property type="component" value="Chromosome 4"/>
</dbReference>
<organism evidence="1 2">
    <name type="scientific">Eretmocerus hayati</name>
    <dbReference type="NCBI Taxonomy" id="131215"/>
    <lineage>
        <taxon>Eukaryota</taxon>
        <taxon>Metazoa</taxon>
        <taxon>Ecdysozoa</taxon>
        <taxon>Arthropoda</taxon>
        <taxon>Hexapoda</taxon>
        <taxon>Insecta</taxon>
        <taxon>Pterygota</taxon>
        <taxon>Neoptera</taxon>
        <taxon>Endopterygota</taxon>
        <taxon>Hymenoptera</taxon>
        <taxon>Apocrita</taxon>
        <taxon>Proctotrupomorpha</taxon>
        <taxon>Chalcidoidea</taxon>
        <taxon>Aphelinidae</taxon>
        <taxon>Aphelininae</taxon>
        <taxon>Eretmocerus</taxon>
    </lineage>
</organism>
<evidence type="ECO:0000313" key="2">
    <source>
        <dbReference type="Proteomes" id="UP001239111"/>
    </source>
</evidence>
<protein>
    <submittedName>
        <fullName evidence="1">Uncharacterized protein</fullName>
    </submittedName>
</protein>
<keyword evidence="2" id="KW-1185">Reference proteome</keyword>
<reference evidence="1" key="1">
    <citation type="submission" date="2023-04" db="EMBL/GenBank/DDBJ databases">
        <title>A chromosome-level genome assembly of the parasitoid wasp Eretmocerus hayati.</title>
        <authorList>
            <person name="Zhong Y."/>
            <person name="Liu S."/>
            <person name="Liu Y."/>
        </authorList>
    </citation>
    <scope>NUCLEOTIDE SEQUENCE</scope>
    <source>
        <strain evidence="1">ZJU_SS_LIU_2023</strain>
    </source>
</reference>
<name>A0ACC2N599_9HYME</name>
<comment type="caution">
    <text evidence="1">The sequence shown here is derived from an EMBL/GenBank/DDBJ whole genome shotgun (WGS) entry which is preliminary data.</text>
</comment>
<proteinExistence type="predicted"/>
<gene>
    <name evidence="1" type="ORF">QAD02_007149</name>
</gene>
<evidence type="ECO:0000313" key="1">
    <source>
        <dbReference type="EMBL" id="KAJ8665487.1"/>
    </source>
</evidence>
<accession>A0ACC2N599</accession>
<dbReference type="EMBL" id="CM056744">
    <property type="protein sequence ID" value="KAJ8665487.1"/>
    <property type="molecule type" value="Genomic_DNA"/>
</dbReference>